<reference evidence="1" key="1">
    <citation type="submission" date="2014-05" db="EMBL/GenBank/DDBJ databases">
        <authorList>
            <person name="Chronopoulou M."/>
        </authorList>
    </citation>
    <scope>NUCLEOTIDE SEQUENCE</scope>
    <source>
        <tissue evidence="1">Whole organism</tissue>
    </source>
</reference>
<accession>A0A0K2UBF6</accession>
<name>A0A0K2UBF6_LEPSM</name>
<feature type="non-terminal residue" evidence="1">
    <location>
        <position position="1"/>
    </location>
</feature>
<sequence length="61" mass="6866">LNSGLSYLSISDWRFDNNYTIATFSKFIQNQRSYGLKKKSVKIAIAFISGGKKLTSSGIWD</sequence>
<protein>
    <submittedName>
        <fullName evidence="1">Uncharacterized protein</fullName>
    </submittedName>
</protein>
<dbReference type="EMBL" id="HACA01017926">
    <property type="protein sequence ID" value="CDW35287.1"/>
    <property type="molecule type" value="Transcribed_RNA"/>
</dbReference>
<dbReference type="AlphaFoldDB" id="A0A0K2UBF6"/>
<evidence type="ECO:0000313" key="1">
    <source>
        <dbReference type="EMBL" id="CDW35287.1"/>
    </source>
</evidence>
<organism evidence="1">
    <name type="scientific">Lepeophtheirus salmonis</name>
    <name type="common">Salmon louse</name>
    <name type="synonym">Caligus salmonis</name>
    <dbReference type="NCBI Taxonomy" id="72036"/>
    <lineage>
        <taxon>Eukaryota</taxon>
        <taxon>Metazoa</taxon>
        <taxon>Ecdysozoa</taxon>
        <taxon>Arthropoda</taxon>
        <taxon>Crustacea</taxon>
        <taxon>Multicrustacea</taxon>
        <taxon>Hexanauplia</taxon>
        <taxon>Copepoda</taxon>
        <taxon>Siphonostomatoida</taxon>
        <taxon>Caligidae</taxon>
        <taxon>Lepeophtheirus</taxon>
    </lineage>
</organism>
<proteinExistence type="predicted"/>